<dbReference type="AlphaFoldDB" id="A0A821Z7A9"/>
<protein>
    <submittedName>
        <fullName evidence="1">Uncharacterized protein</fullName>
    </submittedName>
</protein>
<comment type="caution">
    <text evidence="1">The sequence shown here is derived from an EMBL/GenBank/DDBJ whole genome shotgun (WGS) entry which is preliminary data.</text>
</comment>
<evidence type="ECO:0000313" key="2">
    <source>
        <dbReference type="Proteomes" id="UP000663873"/>
    </source>
</evidence>
<gene>
    <name evidence="1" type="ORF">UJA718_LOCUS49125</name>
</gene>
<proteinExistence type="predicted"/>
<accession>A0A821Z7A9</accession>
<organism evidence="1 2">
    <name type="scientific">Rotaria socialis</name>
    <dbReference type="NCBI Taxonomy" id="392032"/>
    <lineage>
        <taxon>Eukaryota</taxon>
        <taxon>Metazoa</taxon>
        <taxon>Spiralia</taxon>
        <taxon>Gnathifera</taxon>
        <taxon>Rotifera</taxon>
        <taxon>Eurotatoria</taxon>
        <taxon>Bdelloidea</taxon>
        <taxon>Philodinida</taxon>
        <taxon>Philodinidae</taxon>
        <taxon>Rotaria</taxon>
    </lineage>
</organism>
<dbReference type="Proteomes" id="UP000663873">
    <property type="component" value="Unassembled WGS sequence"/>
</dbReference>
<evidence type="ECO:0000313" key="1">
    <source>
        <dbReference type="EMBL" id="CAF4977669.1"/>
    </source>
</evidence>
<dbReference type="EMBL" id="CAJOBP010101539">
    <property type="protein sequence ID" value="CAF4977669.1"/>
    <property type="molecule type" value="Genomic_DNA"/>
</dbReference>
<name>A0A821Z7A9_9BILA</name>
<reference evidence="1" key="1">
    <citation type="submission" date="2021-02" db="EMBL/GenBank/DDBJ databases">
        <authorList>
            <person name="Nowell W R."/>
        </authorList>
    </citation>
    <scope>NUCLEOTIDE SEQUENCE</scope>
</reference>
<feature type="non-terminal residue" evidence="1">
    <location>
        <position position="1"/>
    </location>
</feature>
<keyword evidence="2" id="KW-1185">Reference proteome</keyword>
<sequence>YYGISTYDYVISQRINKTVNQTLSQFSQFSLNYQNNSSSKQLKSIFQKVYYIRPILF</sequence>